<dbReference type="GO" id="GO:0005634">
    <property type="term" value="C:nucleus"/>
    <property type="evidence" value="ECO:0007669"/>
    <property type="project" value="UniProtKB-SubCell"/>
</dbReference>
<evidence type="ECO:0000256" key="2">
    <source>
        <dbReference type="ARBA" id="ARBA00023242"/>
    </source>
</evidence>
<evidence type="ECO:0000313" key="5">
    <source>
        <dbReference type="Proteomes" id="UP001642260"/>
    </source>
</evidence>
<sequence>MTSSDDLQFSLDTNFSLFSDPSETSNALTMTQMGSSVQQVERTNGPTNLNPMFQDHPSFPCRFQEERYDEDLLLEKLHHIHRNDQMHRPEPSNMPMPPYVGTMLSNQHRIPNASYSNTTPNPKPESYSPFAHTSYQSDPYAFNFQNSSSLQTTSRRPRGRPRKNQIPMSLVCTNQTLFTSPRHHGIQDKGKQPITTMPFSNLTLYNQYQNSYTNIMTQQSGVLRQRSCYDQLENEISSSKTSRIMGTFQEKSIADSSTVSFWQNKNMLSSAGYAANHHEERIWVSIVARILEINKIL</sequence>
<dbReference type="InterPro" id="IPR000637">
    <property type="entry name" value="HMGI/Y_DNA-bd_CS"/>
</dbReference>
<feature type="region of interest" description="Disordered" evidence="3">
    <location>
        <begin position="110"/>
        <end position="164"/>
    </location>
</feature>
<name>A0ABC8K435_ERUVS</name>
<dbReference type="Proteomes" id="UP001642260">
    <property type="component" value="Unassembled WGS sequence"/>
</dbReference>
<dbReference type="AlphaFoldDB" id="A0ABC8K435"/>
<comment type="subcellular location">
    <subcellularLocation>
        <location evidence="1">Nucleus</location>
    </subcellularLocation>
</comment>
<evidence type="ECO:0000256" key="3">
    <source>
        <dbReference type="SAM" id="MobiDB-lite"/>
    </source>
</evidence>
<evidence type="ECO:0000256" key="1">
    <source>
        <dbReference type="ARBA" id="ARBA00004123"/>
    </source>
</evidence>
<feature type="compositionally biased region" description="Polar residues" evidence="3">
    <location>
        <begin position="131"/>
        <end position="154"/>
    </location>
</feature>
<accession>A0ABC8K435</accession>
<protein>
    <submittedName>
        <fullName evidence="4">Uncharacterized protein</fullName>
    </submittedName>
</protein>
<reference evidence="4 5" key="1">
    <citation type="submission" date="2022-03" db="EMBL/GenBank/DDBJ databases">
        <authorList>
            <person name="Macdonald S."/>
            <person name="Ahmed S."/>
            <person name="Newling K."/>
        </authorList>
    </citation>
    <scope>NUCLEOTIDE SEQUENCE [LARGE SCALE GENOMIC DNA]</scope>
</reference>
<keyword evidence="5" id="KW-1185">Reference proteome</keyword>
<keyword evidence="2" id="KW-0539">Nucleus</keyword>
<dbReference type="EMBL" id="CAKOAT010171821">
    <property type="protein sequence ID" value="CAH8351721.1"/>
    <property type="molecule type" value="Genomic_DNA"/>
</dbReference>
<dbReference type="PROSITE" id="PS00354">
    <property type="entry name" value="HMGI_Y"/>
    <property type="match status" value="1"/>
</dbReference>
<organism evidence="4 5">
    <name type="scientific">Eruca vesicaria subsp. sativa</name>
    <name type="common">Garden rocket</name>
    <name type="synonym">Eruca sativa</name>
    <dbReference type="NCBI Taxonomy" id="29727"/>
    <lineage>
        <taxon>Eukaryota</taxon>
        <taxon>Viridiplantae</taxon>
        <taxon>Streptophyta</taxon>
        <taxon>Embryophyta</taxon>
        <taxon>Tracheophyta</taxon>
        <taxon>Spermatophyta</taxon>
        <taxon>Magnoliopsida</taxon>
        <taxon>eudicotyledons</taxon>
        <taxon>Gunneridae</taxon>
        <taxon>Pentapetalae</taxon>
        <taxon>rosids</taxon>
        <taxon>malvids</taxon>
        <taxon>Brassicales</taxon>
        <taxon>Brassicaceae</taxon>
        <taxon>Brassiceae</taxon>
        <taxon>Eruca</taxon>
    </lineage>
</organism>
<evidence type="ECO:0000313" key="4">
    <source>
        <dbReference type="EMBL" id="CAH8351721.1"/>
    </source>
</evidence>
<feature type="compositionally biased region" description="Polar residues" evidence="3">
    <location>
        <begin position="110"/>
        <end position="120"/>
    </location>
</feature>
<proteinExistence type="predicted"/>
<gene>
    <name evidence="4" type="ORF">ERUC_LOCUS18327</name>
</gene>
<comment type="caution">
    <text evidence="4">The sequence shown here is derived from an EMBL/GenBank/DDBJ whole genome shotgun (WGS) entry which is preliminary data.</text>
</comment>